<evidence type="ECO:0000256" key="11">
    <source>
        <dbReference type="SAM" id="Phobius"/>
    </source>
</evidence>
<feature type="transmembrane region" description="Helical" evidence="11">
    <location>
        <begin position="371"/>
        <end position="391"/>
    </location>
</feature>
<dbReference type="Gene3D" id="1.10.3460.10">
    <property type="entry name" value="Chlorophyll a/b binding protein domain"/>
    <property type="match status" value="1"/>
</dbReference>
<keyword evidence="4" id="KW-0934">Plastid</keyword>
<evidence type="ECO:0000313" key="13">
    <source>
        <dbReference type="Proteomes" id="UP001231189"/>
    </source>
</evidence>
<evidence type="ECO:0000313" key="12">
    <source>
        <dbReference type="EMBL" id="KAK1681975.1"/>
    </source>
</evidence>
<reference evidence="12" key="1">
    <citation type="submission" date="2023-07" db="EMBL/GenBank/DDBJ databases">
        <title>A chromosome-level genome assembly of Lolium multiflorum.</title>
        <authorList>
            <person name="Chen Y."/>
            <person name="Copetti D."/>
            <person name="Kolliker R."/>
            <person name="Studer B."/>
        </authorList>
    </citation>
    <scope>NUCLEOTIDE SEQUENCE</scope>
    <source>
        <strain evidence="12">02402/16</strain>
        <tissue evidence="12">Leaf</tissue>
    </source>
</reference>
<dbReference type="Pfam" id="PF00504">
    <property type="entry name" value="Chloroa_b-bind"/>
    <property type="match status" value="1"/>
</dbReference>
<evidence type="ECO:0000256" key="9">
    <source>
        <dbReference type="ARBA" id="ARBA00037956"/>
    </source>
</evidence>
<comment type="caution">
    <text evidence="12">The sequence shown here is derived from an EMBL/GenBank/DDBJ whole genome shotgun (WGS) entry which is preliminary data.</text>
</comment>
<keyword evidence="5 11" id="KW-0812">Transmembrane</keyword>
<comment type="subcellular location">
    <subcellularLocation>
        <location evidence="1">Membrane</location>
        <topology evidence="1">Multi-pass membrane protein</topology>
    </subcellularLocation>
    <subcellularLocation>
        <location evidence="2">Plastid</location>
        <location evidence="2">Chloroplast</location>
    </subcellularLocation>
</comment>
<dbReference type="GO" id="GO:0009507">
    <property type="term" value="C:chloroplast"/>
    <property type="evidence" value="ECO:0007669"/>
    <property type="project" value="UniProtKB-SubCell"/>
</dbReference>
<proteinExistence type="inferred from homology"/>
<keyword evidence="13" id="KW-1185">Reference proteome</keyword>
<evidence type="ECO:0000256" key="4">
    <source>
        <dbReference type="ARBA" id="ARBA00022640"/>
    </source>
</evidence>
<evidence type="ECO:0000256" key="6">
    <source>
        <dbReference type="ARBA" id="ARBA00022946"/>
    </source>
</evidence>
<feature type="compositionally biased region" description="Pro residues" evidence="10">
    <location>
        <begin position="261"/>
        <end position="271"/>
    </location>
</feature>
<name>A0AAD8WV96_LOLMU</name>
<dbReference type="EMBL" id="JAUUTY010000002">
    <property type="protein sequence ID" value="KAK1681975.1"/>
    <property type="molecule type" value="Genomic_DNA"/>
</dbReference>
<evidence type="ECO:0000256" key="2">
    <source>
        <dbReference type="ARBA" id="ARBA00004229"/>
    </source>
</evidence>
<feature type="transmembrane region" description="Helical" evidence="11">
    <location>
        <begin position="122"/>
        <end position="141"/>
    </location>
</feature>
<feature type="transmembrane region" description="Helical" evidence="11">
    <location>
        <begin position="328"/>
        <end position="347"/>
    </location>
</feature>
<comment type="similarity">
    <text evidence="9">Belongs to the ELIP/psbS family.</text>
</comment>
<evidence type="ECO:0000256" key="10">
    <source>
        <dbReference type="SAM" id="MobiDB-lite"/>
    </source>
</evidence>
<feature type="transmembrane region" description="Helical" evidence="11">
    <location>
        <begin position="201"/>
        <end position="224"/>
    </location>
</feature>
<keyword evidence="3" id="KW-0150">Chloroplast</keyword>
<dbReference type="SUPFAM" id="SSF103511">
    <property type="entry name" value="Chlorophyll a-b binding protein"/>
    <property type="match status" value="2"/>
</dbReference>
<dbReference type="GO" id="GO:0016020">
    <property type="term" value="C:membrane"/>
    <property type="evidence" value="ECO:0007669"/>
    <property type="project" value="UniProtKB-SubCell"/>
</dbReference>
<evidence type="ECO:0000256" key="7">
    <source>
        <dbReference type="ARBA" id="ARBA00022989"/>
    </source>
</evidence>
<dbReference type="PANTHER" id="PTHR14154">
    <property type="entry name" value="UPF0041 BRAIN PROTEIN 44-RELATED"/>
    <property type="match status" value="1"/>
</dbReference>
<gene>
    <name evidence="12" type="ORF">QYE76_042823</name>
</gene>
<keyword evidence="6" id="KW-0809">Transit peptide</keyword>
<accession>A0AAD8WV96</accession>
<dbReference type="AlphaFoldDB" id="A0AAD8WV96"/>
<evidence type="ECO:0000256" key="1">
    <source>
        <dbReference type="ARBA" id="ARBA00004141"/>
    </source>
</evidence>
<dbReference type="InterPro" id="IPR022796">
    <property type="entry name" value="Chloroa_b-bind"/>
</dbReference>
<evidence type="ECO:0000256" key="5">
    <source>
        <dbReference type="ARBA" id="ARBA00022692"/>
    </source>
</evidence>
<evidence type="ECO:0000256" key="8">
    <source>
        <dbReference type="ARBA" id="ARBA00023136"/>
    </source>
</evidence>
<keyword evidence="8 11" id="KW-0472">Membrane</keyword>
<keyword evidence="7 11" id="KW-1133">Transmembrane helix</keyword>
<feature type="region of interest" description="Disordered" evidence="10">
    <location>
        <begin position="33"/>
        <end position="69"/>
    </location>
</feature>
<organism evidence="12 13">
    <name type="scientific">Lolium multiflorum</name>
    <name type="common">Italian ryegrass</name>
    <name type="synonym">Lolium perenne subsp. multiflorum</name>
    <dbReference type="NCBI Taxonomy" id="4521"/>
    <lineage>
        <taxon>Eukaryota</taxon>
        <taxon>Viridiplantae</taxon>
        <taxon>Streptophyta</taxon>
        <taxon>Embryophyta</taxon>
        <taxon>Tracheophyta</taxon>
        <taxon>Spermatophyta</taxon>
        <taxon>Magnoliopsida</taxon>
        <taxon>Liliopsida</taxon>
        <taxon>Poales</taxon>
        <taxon>Poaceae</taxon>
        <taxon>BOP clade</taxon>
        <taxon>Pooideae</taxon>
        <taxon>Poodae</taxon>
        <taxon>Poeae</taxon>
        <taxon>Poeae Chloroplast Group 2 (Poeae type)</taxon>
        <taxon>Loliodinae</taxon>
        <taxon>Loliinae</taxon>
        <taxon>Lolium</taxon>
    </lineage>
</organism>
<sequence>MVALSSFAGASVVGRSAVRSPVALRRRALVVRAQAEPDMDPTKETTAETSTPSSTPTPTPIPAAPKPKAKANPSVWDALAFSGPAPERINGRLAMLGFVAALSVEAARGGGLLDQAGSGAGLGWFLTTAAVFSVASLVPLLQGQSVESKSSGVWSADAELWNGRFAMLGLVALAVTEFITGTPFVNLAFLPPLHSSPVGPVQVMTTMVALSSFAGAAVVSRSAVRSPVAPRRSAFVVRAQAEPDMDPTKETTAETSIPSSTPTPTPIPAAPKPKAKANPSVWDALAFSGPAPERINGRLAMVGFVAALSVEAARGGGLLDQAGSGAGLGWFLTTAAVFSVASLVPLLQGQSVESKSRGVWSANAELWNGRFAMLGLVALAVTEFITGTPFVNV</sequence>
<evidence type="ECO:0000256" key="3">
    <source>
        <dbReference type="ARBA" id="ARBA00022528"/>
    </source>
</evidence>
<feature type="transmembrane region" description="Helical" evidence="11">
    <location>
        <begin position="165"/>
        <end position="189"/>
    </location>
</feature>
<feature type="compositionally biased region" description="Pro residues" evidence="10">
    <location>
        <begin position="55"/>
        <end position="65"/>
    </location>
</feature>
<feature type="region of interest" description="Disordered" evidence="10">
    <location>
        <begin position="239"/>
        <end position="275"/>
    </location>
</feature>
<protein>
    <submittedName>
        <fullName evidence="12">Uncharacterized protein</fullName>
    </submittedName>
</protein>
<dbReference type="Proteomes" id="UP001231189">
    <property type="component" value="Unassembled WGS sequence"/>
</dbReference>